<dbReference type="EMBL" id="KN838663">
    <property type="protein sequence ID" value="KIJ98683.1"/>
    <property type="molecule type" value="Genomic_DNA"/>
</dbReference>
<reference evidence="3" key="2">
    <citation type="submission" date="2015-01" db="EMBL/GenBank/DDBJ databases">
        <title>Evolutionary Origins and Diversification of the Mycorrhizal Mutualists.</title>
        <authorList>
            <consortium name="DOE Joint Genome Institute"/>
            <consortium name="Mycorrhizal Genomics Consortium"/>
            <person name="Kohler A."/>
            <person name="Kuo A."/>
            <person name="Nagy L.G."/>
            <person name="Floudas D."/>
            <person name="Copeland A."/>
            <person name="Barry K.W."/>
            <person name="Cichocki N."/>
            <person name="Veneault-Fourrey C."/>
            <person name="LaButti K."/>
            <person name="Lindquist E.A."/>
            <person name="Lipzen A."/>
            <person name="Lundell T."/>
            <person name="Morin E."/>
            <person name="Murat C."/>
            <person name="Riley R."/>
            <person name="Ohm R."/>
            <person name="Sun H."/>
            <person name="Tunlid A."/>
            <person name="Henrissat B."/>
            <person name="Grigoriev I.V."/>
            <person name="Hibbett D.S."/>
            <person name="Martin F."/>
        </authorList>
    </citation>
    <scope>NUCLEOTIDE SEQUENCE [LARGE SCALE GENOMIC DNA]</scope>
    <source>
        <strain evidence="3">LaAM-08-1</strain>
    </source>
</reference>
<keyword evidence="1" id="KW-1133">Transmembrane helix</keyword>
<feature type="transmembrane region" description="Helical" evidence="1">
    <location>
        <begin position="105"/>
        <end position="126"/>
    </location>
</feature>
<reference evidence="2 3" key="1">
    <citation type="submission" date="2014-04" db="EMBL/GenBank/DDBJ databases">
        <authorList>
            <consortium name="DOE Joint Genome Institute"/>
            <person name="Kuo A."/>
            <person name="Kohler A."/>
            <person name="Nagy L.G."/>
            <person name="Floudas D."/>
            <person name="Copeland A."/>
            <person name="Barry K.W."/>
            <person name="Cichocki N."/>
            <person name="Veneault-Fourrey C."/>
            <person name="LaButti K."/>
            <person name="Lindquist E.A."/>
            <person name="Lipzen A."/>
            <person name="Lundell T."/>
            <person name="Morin E."/>
            <person name="Murat C."/>
            <person name="Sun H."/>
            <person name="Tunlid A."/>
            <person name="Henrissat B."/>
            <person name="Grigoriev I.V."/>
            <person name="Hibbett D.S."/>
            <person name="Martin F."/>
            <person name="Nordberg H.P."/>
            <person name="Cantor M.N."/>
            <person name="Hua S.X."/>
        </authorList>
    </citation>
    <scope>NUCLEOTIDE SEQUENCE [LARGE SCALE GENOMIC DNA]</scope>
    <source>
        <strain evidence="2 3">LaAM-08-1</strain>
    </source>
</reference>
<name>A0A0C9XB20_9AGAR</name>
<sequence>MNTYHPLLTESGVEAQDNSKQNAKDRRPFSEVVHDVSVRVGFGLLGVLGIVITIWWTILAVYIIQSIWKESFWKDLFGDGKSKSDTPPDIPSKLEGVVALGAKGFLSLFIVAIGIVPGVAGCVALLKGGVVWVLDGFEVDCC</sequence>
<accession>A0A0C9XB20</accession>
<proteinExistence type="predicted"/>
<evidence type="ECO:0000313" key="3">
    <source>
        <dbReference type="Proteomes" id="UP000054477"/>
    </source>
</evidence>
<keyword evidence="3" id="KW-1185">Reference proteome</keyword>
<organism evidence="2 3">
    <name type="scientific">Laccaria amethystina LaAM-08-1</name>
    <dbReference type="NCBI Taxonomy" id="1095629"/>
    <lineage>
        <taxon>Eukaryota</taxon>
        <taxon>Fungi</taxon>
        <taxon>Dikarya</taxon>
        <taxon>Basidiomycota</taxon>
        <taxon>Agaricomycotina</taxon>
        <taxon>Agaricomycetes</taxon>
        <taxon>Agaricomycetidae</taxon>
        <taxon>Agaricales</taxon>
        <taxon>Agaricineae</taxon>
        <taxon>Hydnangiaceae</taxon>
        <taxon>Laccaria</taxon>
    </lineage>
</organism>
<keyword evidence="1" id="KW-0472">Membrane</keyword>
<gene>
    <name evidence="2" type="ORF">K443DRAFT_680528</name>
</gene>
<protein>
    <recommendedName>
        <fullName evidence="4">Transmembrane protein</fullName>
    </recommendedName>
</protein>
<dbReference type="OrthoDB" id="10395195at2759"/>
<evidence type="ECO:0000256" key="1">
    <source>
        <dbReference type="SAM" id="Phobius"/>
    </source>
</evidence>
<dbReference type="AlphaFoldDB" id="A0A0C9XB20"/>
<evidence type="ECO:0008006" key="4">
    <source>
        <dbReference type="Google" id="ProtNLM"/>
    </source>
</evidence>
<keyword evidence="1" id="KW-0812">Transmembrane</keyword>
<evidence type="ECO:0000313" key="2">
    <source>
        <dbReference type="EMBL" id="KIJ98683.1"/>
    </source>
</evidence>
<dbReference type="HOGENOM" id="CLU_2061900_0_0_1"/>
<feature type="transmembrane region" description="Helical" evidence="1">
    <location>
        <begin position="40"/>
        <end position="64"/>
    </location>
</feature>
<dbReference type="Proteomes" id="UP000054477">
    <property type="component" value="Unassembled WGS sequence"/>
</dbReference>